<dbReference type="Pfam" id="PF17132">
    <property type="entry name" value="Glyco_hydro_106"/>
    <property type="match status" value="1"/>
</dbReference>
<accession>W3WRR5</accession>
<dbReference type="RefSeq" id="XP_007838719.1">
    <property type="nucleotide sequence ID" value="XM_007840528.1"/>
</dbReference>
<keyword evidence="2" id="KW-1185">Reference proteome</keyword>
<dbReference type="InterPro" id="IPR008979">
    <property type="entry name" value="Galactose-bd-like_sf"/>
</dbReference>
<dbReference type="InParanoid" id="W3WRR5"/>
<dbReference type="OMA" id="VHQVPYE"/>
<organism evidence="1 2">
    <name type="scientific">Pestalotiopsis fici (strain W106-1 / CGMCC3.15140)</name>
    <dbReference type="NCBI Taxonomy" id="1229662"/>
    <lineage>
        <taxon>Eukaryota</taxon>
        <taxon>Fungi</taxon>
        <taxon>Dikarya</taxon>
        <taxon>Ascomycota</taxon>
        <taxon>Pezizomycotina</taxon>
        <taxon>Sordariomycetes</taxon>
        <taxon>Xylariomycetidae</taxon>
        <taxon>Amphisphaeriales</taxon>
        <taxon>Sporocadaceae</taxon>
        <taxon>Pestalotiopsis</taxon>
    </lineage>
</organism>
<dbReference type="GeneID" id="19276960"/>
<gene>
    <name evidence="1" type="ORF">PFICI_11947</name>
</gene>
<evidence type="ECO:0000313" key="1">
    <source>
        <dbReference type="EMBL" id="ETS76560.1"/>
    </source>
</evidence>
<evidence type="ECO:0000313" key="2">
    <source>
        <dbReference type="Proteomes" id="UP000030651"/>
    </source>
</evidence>
<dbReference type="PANTHER" id="PTHR36848:SF2">
    <property type="entry name" value="SECRETED PROTEIN"/>
    <property type="match status" value="1"/>
</dbReference>
<dbReference type="HOGENOM" id="CLU_003772_0_0_1"/>
<dbReference type="eggNOG" id="ENOG502SH7Q">
    <property type="taxonomic scope" value="Eukaryota"/>
</dbReference>
<proteinExistence type="predicted"/>
<protein>
    <recommendedName>
        <fullName evidence="3">Secreted protein</fullName>
    </recommendedName>
</protein>
<dbReference type="KEGG" id="pfy:PFICI_11947"/>
<dbReference type="AlphaFoldDB" id="W3WRR5"/>
<evidence type="ECO:0008006" key="3">
    <source>
        <dbReference type="Google" id="ProtNLM"/>
    </source>
</evidence>
<dbReference type="Proteomes" id="UP000030651">
    <property type="component" value="Unassembled WGS sequence"/>
</dbReference>
<dbReference type="InterPro" id="IPR053161">
    <property type="entry name" value="Ulvan_degrading_GH"/>
</dbReference>
<dbReference type="SUPFAM" id="SSF49785">
    <property type="entry name" value="Galactose-binding domain-like"/>
    <property type="match status" value="1"/>
</dbReference>
<dbReference type="OrthoDB" id="2588159at2759"/>
<reference evidence="2" key="1">
    <citation type="journal article" date="2015" name="BMC Genomics">
        <title>Genomic and transcriptomic analysis of the endophytic fungus Pestalotiopsis fici reveals its lifestyle and high potential for synthesis of natural products.</title>
        <authorList>
            <person name="Wang X."/>
            <person name="Zhang X."/>
            <person name="Liu L."/>
            <person name="Xiang M."/>
            <person name="Wang W."/>
            <person name="Sun X."/>
            <person name="Che Y."/>
            <person name="Guo L."/>
            <person name="Liu G."/>
            <person name="Guo L."/>
            <person name="Wang C."/>
            <person name="Yin W.B."/>
            <person name="Stadler M."/>
            <person name="Zhang X."/>
            <person name="Liu X."/>
        </authorList>
    </citation>
    <scope>NUCLEOTIDE SEQUENCE [LARGE SCALE GENOMIC DNA]</scope>
    <source>
        <strain evidence="2">W106-1 / CGMCC3.15140</strain>
    </source>
</reference>
<name>W3WRR5_PESFW</name>
<dbReference type="PANTHER" id="PTHR36848">
    <property type="entry name" value="DNA-BINDING PROTEIN (PUTATIVE SECRETED PROTEIN)-RELATED"/>
    <property type="match status" value="1"/>
</dbReference>
<sequence length="931" mass="101649">MASDLQQLKERGAGGVELHNYFGSPKGYPPTDWNIYGYGTTNYVDLFKAAMQVSSENDMTFDYAMNNNGAVPAEWDNPGLSWALKSSSVTINGTFTGKIPGWGQSDFLAAHTYAITRVETVNTRITTPFGRYGSYTRSTISNDSLTEVTDLVATDGTIDVSPVPVAGAESYVLQAWYMYQPLGREIIANSHPSTFLGNGSLYADHFSATGAKVITDFLEEYIFIDGAKELIQQVGHYLWEDSVEIPAPVYWTPGLEKQFKAQHGYSIVPFLPLIQSIGGYQASAPGPRIVVDAAAFNKGVVGDFLSTLNVGLGNYYNHLVNFTNSLGLKFSGQIGYNLPVDMLRAVPVADVPETETLSFGNNIDGFLQYSGPADLARKQIISIELGADYKLSFSQTWSRLLLDATRAFIGGVNQVIIHGATYSHNFTQTTWPGYTTHGYDYPEHSRHQPSWDVGCPEALAYLGRVQWVLQSGTPKVDVVFWDRQSPQSAFPFALYQPSDLRVAGYTYEYLSPDNFALPEANVVNASLAPTVQSFRVLVIRGNSTLTPEGIEYVAHYAEAGLPIFISGALTYSYDTANMTAINNANETLKSLIGAYNVHQVPYEDLASSIASLGIVPRSRIDTNGTWYTRWRELSNGDVYIFVYNEGDYSTGTITIEASGSAYLLNAWTGGESRIGQYTREGNNMTIPLALHNLETAIIKLNASEPLDTYIIARTASILDLDVGTDSVIRTKVAHSQLSSSLILSSGETVNLSVPEIDAAYSIKNWTLVVEQWLAPDNLYDLDLDAKKVNLTINIEGTVLSSWNDLGATNMSGIGYYSANFEWPSVTGLEYGAYLSLPAVEQGLTGALNGKPLPAFDITNPHLDMSPFLVVGTNSLTLRVASTAWNSARTYWDQIKTGGKGPSHGLDTLPDMQDCGIVGEVVITPYVVLQIN</sequence>
<dbReference type="EMBL" id="KI912117">
    <property type="protein sequence ID" value="ETS76560.1"/>
    <property type="molecule type" value="Genomic_DNA"/>
</dbReference>